<reference evidence="2" key="1">
    <citation type="submission" date="2021-02" db="EMBL/GenBank/DDBJ databases">
        <title>Genome-Resolved Metagenomics of a Microbial Community Performing Photosynthetic Biological Nutrient Removal.</title>
        <authorList>
            <person name="Mcdaniel E.A."/>
        </authorList>
    </citation>
    <scope>NUCLEOTIDE SEQUENCE</scope>
    <source>
        <strain evidence="2">UWPOB_OBS1</strain>
    </source>
</reference>
<comment type="caution">
    <text evidence="2">The sequence shown here is derived from an EMBL/GenBank/DDBJ whole genome shotgun (WGS) entry which is preliminary data.</text>
</comment>
<sequence length="131" mass="14592">MQNLDSELSLDEYKRRAAILDFMPVGVLVLDKSGNIKALSPQVCIILGLEEQDRANISCCFFDFIAKTERAAFMSFFESVSSSEKDILGLLSTIDIPSKPSVKVVISLRLWPSKEFYPEAISACILPVSQR</sequence>
<dbReference type="EMBL" id="JAFLCK010000016">
    <property type="protein sequence ID" value="MBN8661143.1"/>
    <property type="molecule type" value="Genomic_DNA"/>
</dbReference>
<organism evidence="2 3">
    <name type="scientific">Candidatus Obscuribacter phosphatis</name>
    <dbReference type="NCBI Taxonomy" id="1906157"/>
    <lineage>
        <taxon>Bacteria</taxon>
        <taxon>Bacillati</taxon>
        <taxon>Candidatus Melainabacteria</taxon>
        <taxon>Candidatus Obscuribacterales</taxon>
        <taxon>Candidatus Obscuribacteraceae</taxon>
        <taxon>Candidatus Obscuribacter</taxon>
    </lineage>
</organism>
<dbReference type="AlphaFoldDB" id="A0A8J7PIR6"/>
<evidence type="ECO:0000313" key="3">
    <source>
        <dbReference type="Proteomes" id="UP000664277"/>
    </source>
</evidence>
<protein>
    <recommendedName>
        <fullName evidence="1">PAS domain-containing protein</fullName>
    </recommendedName>
</protein>
<dbReference type="PROSITE" id="PS50112">
    <property type="entry name" value="PAS"/>
    <property type="match status" value="1"/>
</dbReference>
<dbReference type="InterPro" id="IPR035965">
    <property type="entry name" value="PAS-like_dom_sf"/>
</dbReference>
<proteinExistence type="predicted"/>
<dbReference type="SMART" id="SM00091">
    <property type="entry name" value="PAS"/>
    <property type="match status" value="1"/>
</dbReference>
<name>A0A8J7PIR6_9BACT</name>
<evidence type="ECO:0000259" key="1">
    <source>
        <dbReference type="PROSITE" id="PS50112"/>
    </source>
</evidence>
<dbReference type="InterPro" id="IPR000014">
    <property type="entry name" value="PAS"/>
</dbReference>
<feature type="domain" description="PAS" evidence="1">
    <location>
        <begin position="12"/>
        <end position="84"/>
    </location>
</feature>
<dbReference type="Gene3D" id="3.30.450.20">
    <property type="entry name" value="PAS domain"/>
    <property type="match status" value="1"/>
</dbReference>
<dbReference type="SUPFAM" id="SSF55785">
    <property type="entry name" value="PYP-like sensor domain (PAS domain)"/>
    <property type="match status" value="1"/>
</dbReference>
<accession>A0A8J7PIR6</accession>
<dbReference type="Proteomes" id="UP000664277">
    <property type="component" value="Unassembled WGS sequence"/>
</dbReference>
<dbReference type="CDD" id="cd00130">
    <property type="entry name" value="PAS"/>
    <property type="match status" value="1"/>
</dbReference>
<evidence type="ECO:0000313" key="2">
    <source>
        <dbReference type="EMBL" id="MBN8661143.1"/>
    </source>
</evidence>
<gene>
    <name evidence="2" type="ORF">J0M35_12320</name>
</gene>